<dbReference type="KEGG" id="hbh:E4T21_09055"/>
<proteinExistence type="predicted"/>
<dbReference type="EMBL" id="CP038437">
    <property type="protein sequence ID" value="QEM81676.1"/>
    <property type="molecule type" value="Genomic_DNA"/>
</dbReference>
<dbReference type="OrthoDB" id="6172007at2"/>
<evidence type="ECO:0000313" key="2">
    <source>
        <dbReference type="Proteomes" id="UP000324285"/>
    </source>
</evidence>
<organism evidence="1 2">
    <name type="scientific">Halomonas binhaiensis</name>
    <dbReference type="NCBI Taxonomy" id="2562282"/>
    <lineage>
        <taxon>Bacteria</taxon>
        <taxon>Pseudomonadati</taxon>
        <taxon>Pseudomonadota</taxon>
        <taxon>Gammaproteobacteria</taxon>
        <taxon>Oceanospirillales</taxon>
        <taxon>Halomonadaceae</taxon>
        <taxon>Halomonas</taxon>
    </lineage>
</organism>
<dbReference type="Proteomes" id="UP000324285">
    <property type="component" value="Chromosome"/>
</dbReference>
<dbReference type="RefSeq" id="WP_149284687.1">
    <property type="nucleotide sequence ID" value="NZ_CP038437.2"/>
</dbReference>
<dbReference type="AlphaFoldDB" id="A0A5C1NEQ6"/>
<sequence length="63" mass="7387">MIKLMCAHDHCPIYLNPVHIVWMKREESEHCTKIVTLEDPEGYYAVQEAPEDILELIGDESFR</sequence>
<keyword evidence="2" id="KW-1185">Reference proteome</keyword>
<accession>A0A5C1NEQ6</accession>
<reference evidence="1" key="1">
    <citation type="submission" date="2021-02" db="EMBL/GenBank/DDBJ databases">
        <title>Strain Y2R2, a novel species of the genus Halomonas.</title>
        <authorList>
            <person name="Huang H."/>
        </authorList>
    </citation>
    <scope>NUCLEOTIDE SEQUENCE</scope>
    <source>
        <strain evidence="1">Y2R2</strain>
    </source>
</reference>
<evidence type="ECO:0000313" key="1">
    <source>
        <dbReference type="EMBL" id="QEM81676.1"/>
    </source>
</evidence>
<protein>
    <submittedName>
        <fullName evidence="1">Uncharacterized protein</fullName>
    </submittedName>
</protein>
<name>A0A5C1NEQ6_9GAMM</name>
<gene>
    <name evidence="1" type="ORF">E4T21_09055</name>
</gene>